<proteinExistence type="predicted"/>
<evidence type="ECO:0000256" key="1">
    <source>
        <dbReference type="PROSITE-ProRule" id="PRU10141"/>
    </source>
</evidence>
<keyword evidence="1" id="KW-0547">Nucleotide-binding</keyword>
<dbReference type="Gene3D" id="1.10.510.10">
    <property type="entry name" value="Transferase(Phosphotransferase) domain 1"/>
    <property type="match status" value="1"/>
</dbReference>
<evidence type="ECO:0000313" key="3">
    <source>
        <dbReference type="EMBL" id="KAK4728284.1"/>
    </source>
</evidence>
<dbReference type="Pfam" id="PF00069">
    <property type="entry name" value="Pkinase"/>
    <property type="match status" value="1"/>
</dbReference>
<keyword evidence="4" id="KW-1185">Reference proteome</keyword>
<protein>
    <recommendedName>
        <fullName evidence="2">Protein kinase domain-containing protein</fullName>
    </recommendedName>
</protein>
<comment type="caution">
    <text evidence="3">The sequence shown here is derived from an EMBL/GenBank/DDBJ whole genome shotgun (WGS) entry which is preliminary data.</text>
</comment>
<gene>
    <name evidence="3" type="ORF">R3W88_021272</name>
</gene>
<dbReference type="PROSITE" id="PS00107">
    <property type="entry name" value="PROTEIN_KINASE_ATP"/>
    <property type="match status" value="1"/>
</dbReference>
<reference evidence="3 4" key="1">
    <citation type="submission" date="2023-10" db="EMBL/GenBank/DDBJ databases">
        <title>Genome-Wide Identification Analysis in wild type Solanum Pinnatisectum Reveals Some Genes Defensing Phytophthora Infestans.</title>
        <authorList>
            <person name="Sun C."/>
        </authorList>
    </citation>
    <scope>NUCLEOTIDE SEQUENCE [LARGE SCALE GENOMIC DNA]</scope>
    <source>
        <strain evidence="3">LQN</strain>
        <tissue evidence="3">Leaf</tissue>
    </source>
</reference>
<sequence>MNQWKKLYVVGAGCFGKVYYAVMIDPFSSCADVVAVKCADVSRSSSLQQVSTTLKGSPHVVQFFGSDNNIQTYNLYLEYASAGSLHDLIVHSKRGILSITEKQVGYFAYQLLKGIQDIHNTGWVHCDIMF</sequence>
<dbReference type="PANTHER" id="PTHR48011">
    <property type="entry name" value="CCR4-NOT TRANSCRIPTIONAL COMPLEX SUBUNIT CAF120-RELATED"/>
    <property type="match status" value="1"/>
</dbReference>
<dbReference type="EMBL" id="JAWPEI010000004">
    <property type="protein sequence ID" value="KAK4728284.1"/>
    <property type="molecule type" value="Genomic_DNA"/>
</dbReference>
<accession>A0AAV9LUV7</accession>
<name>A0AAV9LUV7_9SOLN</name>
<dbReference type="GO" id="GO:0004672">
    <property type="term" value="F:protein kinase activity"/>
    <property type="evidence" value="ECO:0007669"/>
    <property type="project" value="InterPro"/>
</dbReference>
<dbReference type="InterPro" id="IPR000719">
    <property type="entry name" value="Prot_kinase_dom"/>
</dbReference>
<organism evidence="3 4">
    <name type="scientific">Solanum pinnatisectum</name>
    <name type="common">tansyleaf nightshade</name>
    <dbReference type="NCBI Taxonomy" id="50273"/>
    <lineage>
        <taxon>Eukaryota</taxon>
        <taxon>Viridiplantae</taxon>
        <taxon>Streptophyta</taxon>
        <taxon>Embryophyta</taxon>
        <taxon>Tracheophyta</taxon>
        <taxon>Spermatophyta</taxon>
        <taxon>Magnoliopsida</taxon>
        <taxon>eudicotyledons</taxon>
        <taxon>Gunneridae</taxon>
        <taxon>Pentapetalae</taxon>
        <taxon>asterids</taxon>
        <taxon>lamiids</taxon>
        <taxon>Solanales</taxon>
        <taxon>Solanaceae</taxon>
        <taxon>Solanoideae</taxon>
        <taxon>Solaneae</taxon>
        <taxon>Solanum</taxon>
    </lineage>
</organism>
<dbReference type="SUPFAM" id="SSF56112">
    <property type="entry name" value="Protein kinase-like (PK-like)"/>
    <property type="match status" value="1"/>
</dbReference>
<dbReference type="InterPro" id="IPR011009">
    <property type="entry name" value="Kinase-like_dom_sf"/>
</dbReference>
<feature type="domain" description="Protein kinase" evidence="2">
    <location>
        <begin position="4"/>
        <end position="130"/>
    </location>
</feature>
<dbReference type="Proteomes" id="UP001311915">
    <property type="component" value="Unassembled WGS sequence"/>
</dbReference>
<dbReference type="GO" id="GO:0005524">
    <property type="term" value="F:ATP binding"/>
    <property type="evidence" value="ECO:0007669"/>
    <property type="project" value="UniProtKB-UniRule"/>
</dbReference>
<feature type="binding site" evidence="1">
    <location>
        <position position="37"/>
    </location>
    <ligand>
        <name>ATP</name>
        <dbReference type="ChEBI" id="CHEBI:30616"/>
    </ligand>
</feature>
<keyword evidence="1" id="KW-0067">ATP-binding</keyword>
<dbReference type="InterPro" id="IPR017441">
    <property type="entry name" value="Protein_kinase_ATP_BS"/>
</dbReference>
<evidence type="ECO:0000259" key="2">
    <source>
        <dbReference type="PROSITE" id="PS50011"/>
    </source>
</evidence>
<dbReference type="AlphaFoldDB" id="A0AAV9LUV7"/>
<dbReference type="PROSITE" id="PS50011">
    <property type="entry name" value="PROTEIN_KINASE_DOM"/>
    <property type="match status" value="1"/>
</dbReference>
<evidence type="ECO:0000313" key="4">
    <source>
        <dbReference type="Proteomes" id="UP001311915"/>
    </source>
</evidence>
<dbReference type="PANTHER" id="PTHR48011:SF32">
    <property type="entry name" value="MITOGEN-ACTIVATED PROTEIN KINASE KINASE KINASE NPK1-LIKE"/>
    <property type="match status" value="1"/>
</dbReference>
<dbReference type="GO" id="GO:0007165">
    <property type="term" value="P:signal transduction"/>
    <property type="evidence" value="ECO:0007669"/>
    <property type="project" value="TreeGrafter"/>
</dbReference>
<dbReference type="InterPro" id="IPR052751">
    <property type="entry name" value="Plant_MAPKKK"/>
</dbReference>